<comment type="caution">
    <text evidence="1">The sequence shown here is derived from an EMBL/GenBank/DDBJ whole genome shotgun (WGS) entry which is preliminary data.</text>
</comment>
<name>A0A9Q5CJI9_CLOBE</name>
<reference evidence="1" key="1">
    <citation type="submission" date="2020-05" db="EMBL/GenBank/DDBJ databases">
        <title>Genomic insights into acetone-butanol-ethanol (ABE) fermentation by sequencing solventogenic clostridia strains.</title>
        <authorList>
            <person name="Brown S."/>
        </authorList>
    </citation>
    <scope>NUCLEOTIDE SEQUENCE</scope>
    <source>
        <strain evidence="1">DJ126</strain>
    </source>
</reference>
<evidence type="ECO:0000313" key="2">
    <source>
        <dbReference type="Proteomes" id="UP000821656"/>
    </source>
</evidence>
<gene>
    <name evidence="1" type="ORF">DFH45_004983</name>
</gene>
<dbReference type="Proteomes" id="UP000821656">
    <property type="component" value="Unassembled WGS sequence"/>
</dbReference>
<dbReference type="RefSeq" id="WP_077306585.1">
    <property type="nucleotide sequence ID" value="NZ_CP016090.1"/>
</dbReference>
<protein>
    <submittedName>
        <fullName evidence="1">Uncharacterized protein</fullName>
    </submittedName>
</protein>
<sequence>MFKSAKFYAIISNKSLIIKKENDDLESINDFKSFIPNVPFYYHFFDEDKPNIEDIKSEIIKLRMKNLTIILPDDAIDLEVDRRILTEFFLLRGIKKVQVKAQGFYLSLFNEKYISISRTTRTMVLQYIVNNKSIVKKYYDKNYTDVKEIALEVKNLHTGCEYENTPIYINNINNDMEKFKVIGTLVSLNDIINNIMKSETDN</sequence>
<accession>A0A9Q5CJI9</accession>
<dbReference type="AlphaFoldDB" id="A0A9Q5CJI9"/>
<proteinExistence type="predicted"/>
<dbReference type="EMBL" id="JABSXK010000001">
    <property type="protein sequence ID" value="NRV12020.1"/>
    <property type="molecule type" value="Genomic_DNA"/>
</dbReference>
<organism evidence="1 2">
    <name type="scientific">Clostridium beijerinckii</name>
    <name type="common">Clostridium MP</name>
    <dbReference type="NCBI Taxonomy" id="1520"/>
    <lineage>
        <taxon>Bacteria</taxon>
        <taxon>Bacillati</taxon>
        <taxon>Bacillota</taxon>
        <taxon>Clostridia</taxon>
        <taxon>Eubacteriales</taxon>
        <taxon>Clostridiaceae</taxon>
        <taxon>Clostridium</taxon>
    </lineage>
</organism>
<evidence type="ECO:0000313" key="1">
    <source>
        <dbReference type="EMBL" id="NRV12020.1"/>
    </source>
</evidence>